<dbReference type="EMBL" id="JBDOJC010000001">
    <property type="protein sequence ID" value="MEO2219636.1"/>
    <property type="molecule type" value="Genomic_DNA"/>
</dbReference>
<keyword evidence="3" id="KW-1185">Reference proteome</keyword>
<protein>
    <recommendedName>
        <fullName evidence="4">NERD domain-containing protein</fullName>
    </recommendedName>
</protein>
<gene>
    <name evidence="2" type="ORF">ABGV49_21495</name>
</gene>
<evidence type="ECO:0000313" key="3">
    <source>
        <dbReference type="Proteomes" id="UP001455709"/>
    </source>
</evidence>
<comment type="caution">
    <text evidence="2">The sequence shown here is derived from an EMBL/GenBank/DDBJ whole genome shotgun (WGS) entry which is preliminary data.</text>
</comment>
<dbReference type="RefSeq" id="WP_347372101.1">
    <property type="nucleotide sequence ID" value="NZ_JBDOJC010000001.1"/>
</dbReference>
<evidence type="ECO:0008006" key="4">
    <source>
        <dbReference type="Google" id="ProtNLM"/>
    </source>
</evidence>
<reference evidence="2 3" key="1">
    <citation type="submission" date="2024-05" db="EMBL/GenBank/DDBJ databases">
        <authorList>
            <person name="De Oliveira J.P."/>
            <person name="Noriler S.A."/>
            <person name="De Oliveira A.G."/>
            <person name="Sipoli D.S."/>
        </authorList>
    </citation>
    <scope>NUCLEOTIDE SEQUENCE [LARGE SCALE GENOMIC DNA]</scope>
    <source>
        <strain evidence="2 3">LABIM189</strain>
    </source>
</reference>
<evidence type="ECO:0000256" key="1">
    <source>
        <dbReference type="SAM" id="MobiDB-lite"/>
    </source>
</evidence>
<feature type="region of interest" description="Disordered" evidence="1">
    <location>
        <begin position="665"/>
        <end position="692"/>
    </location>
</feature>
<proteinExistence type="predicted"/>
<name>A0ABV0FHT2_9NEIS</name>
<accession>A0ABV0FHT2</accession>
<sequence length="692" mass="77147">MTVKLSETLVNKALEKLSWEQLSVHLAATALTPEDVNKLIGLVKRSESLVLKRQSAGQEKKRDQLLKQLADLLDTKHYSAEAELVRNYDMRVREIDGVYQAILGLLGKSDAAALSPELRISALLDRSNREYMDLRLRMLQAMSNEKMFDLGKVTVKNDGEEDISPDAVHELLIATFESTLGMEAHINGWFDASGVLTLPSLPPSTAENRFAVGSFQLLAAAWRSWQFAERRHRFLDGVLEKHTELPPSWAEQGVKSVWQSLPSDDGREFYSNVANNRLVERLTQHWATVITTPQYRKIAGGIDRRVELLPKQTISLEEIHGATALSQLLSGEITKDSTQYAGLTLAEWVRGYSALQSVCETALKTNDPDRLTIRFSRPELVALLEQLGLRSGKAEIFIEHATYRKKSRDLFDQPLIKLQDGSLILLALCSAASSIPDVILSTLGMLEVNLDGRGKRFERSVIEFLGRQGIKAKNILCDRGGETYDYDVAFVWGDYLFLLECKSRGLSGGDPTRAYYFSLGISDVVKQVKRLANGLKHYPDILTSHFPEAVGKQVVHCVINSLPYAMIDGVDDIYFTDEGSFTRFFQQSEIGPRSIGLDKGLGEIDPDTAVAFLWDGQRPTPEDLLRQLRNPIQLVIATSHTKGSTRWIPVGEHTMLQLVEFGRTDSTPSTHRQAAREAGYRTGADSAECGAP</sequence>
<evidence type="ECO:0000313" key="2">
    <source>
        <dbReference type="EMBL" id="MEO2219636.1"/>
    </source>
</evidence>
<dbReference type="Proteomes" id="UP001455709">
    <property type="component" value="Unassembled WGS sequence"/>
</dbReference>
<organism evidence="2 3">
    <name type="scientific">Chromobacterium vaccinii</name>
    <dbReference type="NCBI Taxonomy" id="1108595"/>
    <lineage>
        <taxon>Bacteria</taxon>
        <taxon>Pseudomonadati</taxon>
        <taxon>Pseudomonadota</taxon>
        <taxon>Betaproteobacteria</taxon>
        <taxon>Neisseriales</taxon>
        <taxon>Chromobacteriaceae</taxon>
        <taxon>Chromobacterium</taxon>
    </lineage>
</organism>